<name>A0ABX0W136_9RHOB</name>
<keyword evidence="2" id="KW-1185">Reference proteome</keyword>
<evidence type="ECO:0000313" key="1">
    <source>
        <dbReference type="EMBL" id="NIY73916.1"/>
    </source>
</evidence>
<sequence>MNGTRHQHLIEPDGKVTPYVLGRRQPVLAGTVVPSENFSLASLKPLSSPIDIPSDLATALTALADVSAAVTNAQNGNAANLRVHIGGMDYEVECYPQDGAAYVVVSAIEMLPNDHDLESRISELRHSLGNIASVAESSARLIRRGQVEALKDALADGLDGTAQQSRKIIDVLRDYAARFDRG</sequence>
<accession>A0ABX0W136</accession>
<organism evidence="1 2">
    <name type="scientific">Marivivens donghaensis</name>
    <dbReference type="NCBI Taxonomy" id="1699413"/>
    <lineage>
        <taxon>Bacteria</taxon>
        <taxon>Pseudomonadati</taxon>
        <taxon>Pseudomonadota</taxon>
        <taxon>Alphaproteobacteria</taxon>
        <taxon>Rhodobacterales</taxon>
        <taxon>Paracoccaceae</taxon>
        <taxon>Marivivens group</taxon>
        <taxon>Marivivens</taxon>
    </lineage>
</organism>
<reference evidence="1 2" key="1">
    <citation type="submission" date="2020-03" db="EMBL/GenBank/DDBJ databases">
        <title>Bacterial isolates of synthetic phycosphere.</title>
        <authorList>
            <person name="Fu H."/>
            <person name="Moran M.A."/>
        </authorList>
    </citation>
    <scope>NUCLEOTIDE SEQUENCE [LARGE SCALE GENOMIC DNA]</scope>
    <source>
        <strain evidence="1 2">HF1</strain>
    </source>
</reference>
<comment type="caution">
    <text evidence="1">The sequence shown here is derived from an EMBL/GenBank/DDBJ whole genome shotgun (WGS) entry which is preliminary data.</text>
</comment>
<dbReference type="EMBL" id="JAATOP010000016">
    <property type="protein sequence ID" value="NIY73916.1"/>
    <property type="molecule type" value="Genomic_DNA"/>
</dbReference>
<dbReference type="RefSeq" id="WP_167639302.1">
    <property type="nucleotide sequence ID" value="NZ_JAATOP010000016.1"/>
</dbReference>
<evidence type="ECO:0000313" key="2">
    <source>
        <dbReference type="Proteomes" id="UP000709466"/>
    </source>
</evidence>
<dbReference type="Proteomes" id="UP000709466">
    <property type="component" value="Unassembled WGS sequence"/>
</dbReference>
<protein>
    <submittedName>
        <fullName evidence="1">Uncharacterized protein</fullName>
    </submittedName>
</protein>
<proteinExistence type="predicted"/>
<gene>
    <name evidence="1" type="ORF">HCZ30_15910</name>
</gene>